<dbReference type="AlphaFoldDB" id="A0A381UCA6"/>
<feature type="non-terminal residue" evidence="1">
    <location>
        <position position="1"/>
    </location>
</feature>
<protein>
    <recommendedName>
        <fullName evidence="2">Terminase large subunit gp17-like C-terminal domain-containing protein</fullName>
    </recommendedName>
</protein>
<reference evidence="1" key="1">
    <citation type="submission" date="2018-05" db="EMBL/GenBank/DDBJ databases">
        <authorList>
            <person name="Lanie J.A."/>
            <person name="Ng W.-L."/>
            <person name="Kazmierczak K.M."/>
            <person name="Andrzejewski T.M."/>
            <person name="Davidsen T.M."/>
            <person name="Wayne K.J."/>
            <person name="Tettelin H."/>
            <person name="Glass J.I."/>
            <person name="Rusch D."/>
            <person name="Podicherti R."/>
            <person name="Tsui H.-C.T."/>
            <person name="Winkler M.E."/>
        </authorList>
    </citation>
    <scope>NUCLEOTIDE SEQUENCE</scope>
</reference>
<evidence type="ECO:0008006" key="2">
    <source>
        <dbReference type="Google" id="ProtNLM"/>
    </source>
</evidence>
<organism evidence="1">
    <name type="scientific">marine metagenome</name>
    <dbReference type="NCBI Taxonomy" id="408172"/>
    <lineage>
        <taxon>unclassified sequences</taxon>
        <taxon>metagenomes</taxon>
        <taxon>ecological metagenomes</taxon>
    </lineage>
</organism>
<dbReference type="Gene3D" id="3.30.420.280">
    <property type="match status" value="1"/>
</dbReference>
<evidence type="ECO:0000313" key="1">
    <source>
        <dbReference type="EMBL" id="SVA25820.1"/>
    </source>
</evidence>
<name>A0A381UCA6_9ZZZZ</name>
<dbReference type="EMBL" id="UINC01006155">
    <property type="protein sequence ID" value="SVA25820.1"/>
    <property type="molecule type" value="Genomic_DNA"/>
</dbReference>
<proteinExistence type="predicted"/>
<accession>A0A381UCA6</accession>
<gene>
    <name evidence="1" type="ORF">METZ01_LOCUS78674</name>
</gene>
<sequence length="276" mass="32483">WHKEKTYSLETTAQLTPDIEEYFDKKEKELEYKFTHTQKSWYAKKVSELGDDVKREYPTTAKEAFEQSIEGAYLSRHLQLAYLEQRVGTVPYIRHLPVHTSWDLGINDTTCIWFFQIHQDCVRFIDYYENADEGLSHYINLLKTKEYILGKNLAPHDIEVRDFTIGKTRKEFAREQGLMFETVPRPADVMDKIESVRNLFPQFYFDENKCSRGLTCLKNYRKEWDDKNGCYKNRPLHNWASHGFDALSTCSLGFEAGYLTVKPMQASAVAEYDVFE</sequence>